<organism evidence="2 3">
    <name type="scientific">Vavraia culicis (isolate floridensis)</name>
    <name type="common">Microsporidian parasite</name>
    <dbReference type="NCBI Taxonomy" id="948595"/>
    <lineage>
        <taxon>Eukaryota</taxon>
        <taxon>Fungi</taxon>
        <taxon>Fungi incertae sedis</taxon>
        <taxon>Microsporidia</taxon>
        <taxon>Pleistophoridae</taxon>
        <taxon>Vavraia</taxon>
    </lineage>
</organism>
<feature type="transmembrane region" description="Helical" evidence="1">
    <location>
        <begin position="12"/>
        <end position="33"/>
    </location>
</feature>
<evidence type="ECO:0000313" key="3">
    <source>
        <dbReference type="Proteomes" id="UP000011081"/>
    </source>
</evidence>
<dbReference type="InParanoid" id="L2GXP0"/>
<proteinExistence type="predicted"/>
<dbReference type="RefSeq" id="XP_008073061.1">
    <property type="nucleotide sequence ID" value="XM_008074870.1"/>
</dbReference>
<accession>L2GXP0</accession>
<feature type="transmembrane region" description="Helical" evidence="1">
    <location>
        <begin position="146"/>
        <end position="167"/>
    </location>
</feature>
<name>L2GXP0_VAVCU</name>
<gene>
    <name evidence="2" type="ORF">VCUG_00040</name>
</gene>
<feature type="transmembrane region" description="Helical" evidence="1">
    <location>
        <begin position="202"/>
        <end position="221"/>
    </location>
</feature>
<dbReference type="Proteomes" id="UP000011081">
    <property type="component" value="Unassembled WGS sequence"/>
</dbReference>
<protein>
    <submittedName>
        <fullName evidence="2">Uncharacterized protein</fullName>
    </submittedName>
</protein>
<keyword evidence="3" id="KW-1185">Reference proteome</keyword>
<keyword evidence="1" id="KW-1133">Transmembrane helix</keyword>
<sequence length="225" mass="26695">MNQNTVKERTVLVLTIMSFISITIQAIGTYNHNTSSIDFCQHVKTRFMGMLLTEIFIIYFSWQVILTSNSIYSVKLTFCHLYLLVSIMNKYICSRMSIKADVVLFIVRVFYIKSNYTVLRSTNVCYRCTHYAVEENMYNILRIRAYICNINSLYVLFSVITAIYSFIRELYSFFSIFLLLLLLNNGLSRFDKDESIAIRTSFLVFYLFNVFYNLFLLKYLFKFKE</sequence>
<evidence type="ECO:0000313" key="2">
    <source>
        <dbReference type="EMBL" id="ELA48431.1"/>
    </source>
</evidence>
<feature type="transmembrane region" description="Helical" evidence="1">
    <location>
        <begin position="173"/>
        <end position="190"/>
    </location>
</feature>
<reference evidence="3" key="1">
    <citation type="submission" date="2011-03" db="EMBL/GenBank/DDBJ databases">
        <title>The genome sequence of Vavraia culicis strain floridensis.</title>
        <authorList>
            <consortium name="The Broad Institute Genome Sequencing Platform"/>
            <person name="Cuomo C."/>
            <person name="Becnel J."/>
            <person name="Sanscrainte N."/>
            <person name="Young S.K."/>
            <person name="Zeng Q."/>
            <person name="Gargeya S."/>
            <person name="Fitzgerald M."/>
            <person name="Haas B."/>
            <person name="Abouelleil A."/>
            <person name="Alvarado L."/>
            <person name="Arachchi H.M."/>
            <person name="Berlin A."/>
            <person name="Chapman S.B."/>
            <person name="Gearin G."/>
            <person name="Goldberg J."/>
            <person name="Griggs A."/>
            <person name="Gujja S."/>
            <person name="Hansen M."/>
            <person name="Heiman D."/>
            <person name="Howarth C."/>
            <person name="Larimer J."/>
            <person name="Lui A."/>
            <person name="MacDonald P.J.P."/>
            <person name="McCowen C."/>
            <person name="Montmayeur A."/>
            <person name="Murphy C."/>
            <person name="Neiman D."/>
            <person name="Pearson M."/>
            <person name="Priest M."/>
            <person name="Roberts A."/>
            <person name="Saif S."/>
            <person name="Shea T."/>
            <person name="Sisk P."/>
            <person name="Stolte C."/>
            <person name="Sykes S."/>
            <person name="Wortman J."/>
            <person name="Nusbaum C."/>
            <person name="Birren B."/>
        </authorList>
    </citation>
    <scope>NUCLEOTIDE SEQUENCE [LARGE SCALE GENOMIC DNA]</scope>
    <source>
        <strain evidence="3">floridensis</strain>
    </source>
</reference>
<feature type="transmembrane region" description="Helical" evidence="1">
    <location>
        <begin position="45"/>
        <end position="65"/>
    </location>
</feature>
<dbReference type="EMBL" id="GL877404">
    <property type="protein sequence ID" value="ELA48431.1"/>
    <property type="molecule type" value="Genomic_DNA"/>
</dbReference>
<evidence type="ECO:0000256" key="1">
    <source>
        <dbReference type="SAM" id="Phobius"/>
    </source>
</evidence>
<dbReference type="GeneID" id="19877932"/>
<keyword evidence="1" id="KW-0472">Membrane</keyword>
<dbReference type="HOGENOM" id="CLU_1230724_0_0_1"/>
<dbReference type="VEuPathDB" id="MicrosporidiaDB:VCUG_00040"/>
<keyword evidence="1" id="KW-0812">Transmembrane</keyword>
<dbReference type="AlphaFoldDB" id="L2GXP0"/>